<protein>
    <recommendedName>
        <fullName evidence="3">Integrase</fullName>
    </recommendedName>
</protein>
<name>A0A0P9TC36_PSEAV</name>
<dbReference type="Proteomes" id="UP000050265">
    <property type="component" value="Unassembled WGS sequence"/>
</dbReference>
<organism evidence="1 2">
    <name type="scientific">Pseudomonas amygdali pv. lachrymans</name>
    <name type="common">Pseudomonas syringae pv. lachrymans</name>
    <dbReference type="NCBI Taxonomy" id="53707"/>
    <lineage>
        <taxon>Bacteria</taxon>
        <taxon>Pseudomonadati</taxon>
        <taxon>Pseudomonadota</taxon>
        <taxon>Gammaproteobacteria</taxon>
        <taxon>Pseudomonadales</taxon>
        <taxon>Pseudomonadaceae</taxon>
        <taxon>Pseudomonas</taxon>
        <taxon>Pseudomonas amygdali</taxon>
    </lineage>
</organism>
<accession>A0A0P9TC36</accession>
<evidence type="ECO:0000313" key="1">
    <source>
        <dbReference type="EMBL" id="KPX71656.1"/>
    </source>
</evidence>
<dbReference type="AlphaFoldDB" id="A0A0P9TC36"/>
<comment type="caution">
    <text evidence="1">The sequence shown here is derived from an EMBL/GenBank/DDBJ whole genome shotgun (WGS) entry which is preliminary data.</text>
</comment>
<dbReference type="PATRIC" id="fig|53707.9.peg.3342"/>
<proteinExistence type="predicted"/>
<dbReference type="EMBL" id="LJQP01000167">
    <property type="protein sequence ID" value="KPX71656.1"/>
    <property type="molecule type" value="Genomic_DNA"/>
</dbReference>
<gene>
    <name evidence="1" type="ORF">ALO35_102402</name>
</gene>
<evidence type="ECO:0000313" key="2">
    <source>
        <dbReference type="Proteomes" id="UP000050265"/>
    </source>
</evidence>
<sequence length="671" mass="75310">MSNIFQFIPKAQAASLQNLDEFIVMCRDRLAVFGADLDWNSHAWPGVGNFTKKGAPSRGYSEAQLLDAGIISFAKAYVRYQQGHNPSKLKSEFKAIRCVEAALLEIKGCADITQTDISVLDEAAKVAFTYGASSYQAGISLAKLVEFLNQSRIIPAPISWKNPVKKPKEIHRTDSVGKQRREDKMPPERTLEAMAEMFSNDLQGARDRFTTSIFALCMCAPSRISEVQDLPLNCLHRETDSKGVERLGLRFYAGKGYESDIKWLPTVLMQTAEEAVRRLTEMSEPGRMLAKWLESNPDKFYRHESCPNVGEDHPLTDTQACLALGLDPSDVASAATVRLKAGMKSYKPFPAFYAENGYVTLRFLNGFMHSKLPKGWPWLNKERHIKYSEALCCFRQNELRMDYPARPIIVWSPGKSTFTTDINYIDGQERSIWERNSYKNPDGTPISMGSHQVRHYLNTLAQRGSLGQLDIAKWSGRANIHQNATYNHMTADEHVEMAREAGIGVALTKIRENTPVTLADLDAMGEGIAHITIFGFCVHDYSMLPCQKHRDCLNCTEQVCVKGDANNLERLKSHRDSIRLQLGKAQAANEDGIFGADRWSQHQIKTLERADQLIEILETKDTPDGTIIRLSNDQEFSPLKRAIAARSTAPSLPAPKKEEPDMDELRALMGM</sequence>
<evidence type="ECO:0008006" key="3">
    <source>
        <dbReference type="Google" id="ProtNLM"/>
    </source>
</evidence>
<reference evidence="1 2" key="1">
    <citation type="submission" date="2015-09" db="EMBL/GenBank/DDBJ databases">
        <title>Genome announcement of multiple Pseudomonas syringae strains.</title>
        <authorList>
            <person name="Thakur S."/>
            <person name="Wang P.W."/>
            <person name="Gong Y."/>
            <person name="Weir B.S."/>
            <person name="Guttman D.S."/>
        </authorList>
    </citation>
    <scope>NUCLEOTIDE SEQUENCE [LARGE SCALE GENOMIC DNA]</scope>
    <source>
        <strain evidence="1 2">ICMP3507</strain>
    </source>
</reference>